<reference evidence="4" key="1">
    <citation type="submission" date="2023-10" db="EMBL/GenBank/DDBJ databases">
        <authorList>
            <person name="Chen Y."/>
            <person name="Shah S."/>
            <person name="Dougan E. K."/>
            <person name="Thang M."/>
            <person name="Chan C."/>
        </authorList>
    </citation>
    <scope>NUCLEOTIDE SEQUENCE [LARGE SCALE GENOMIC DNA]</scope>
</reference>
<evidence type="ECO:0000313" key="5">
    <source>
        <dbReference type="Proteomes" id="UP001189429"/>
    </source>
</evidence>
<comment type="caution">
    <text evidence="4">The sequence shown here is derived from an EMBL/GenBank/DDBJ whole genome shotgun (WGS) entry which is preliminary data.</text>
</comment>
<dbReference type="Pfam" id="PF13540">
    <property type="entry name" value="RCC1_2"/>
    <property type="match status" value="3"/>
</dbReference>
<evidence type="ECO:0000256" key="3">
    <source>
        <dbReference type="SAM" id="MobiDB-lite"/>
    </source>
</evidence>
<keyword evidence="5" id="KW-1185">Reference proteome</keyword>
<protein>
    <submittedName>
        <fullName evidence="4">Uncharacterized protein</fullName>
    </submittedName>
</protein>
<feature type="compositionally biased region" description="Low complexity" evidence="3">
    <location>
        <begin position="10"/>
        <end position="30"/>
    </location>
</feature>
<dbReference type="EMBL" id="CAUYUJ010018583">
    <property type="protein sequence ID" value="CAK0884772.1"/>
    <property type="molecule type" value="Genomic_DNA"/>
</dbReference>
<dbReference type="PANTHER" id="PTHR45622:SF70">
    <property type="entry name" value="SECRETION-REGULATING GUANINE NUCLEOTIDE EXCHANGE FACTOR"/>
    <property type="match status" value="1"/>
</dbReference>
<dbReference type="InterPro" id="IPR000408">
    <property type="entry name" value="Reg_chr_condens"/>
</dbReference>
<dbReference type="Gene3D" id="2.130.10.30">
    <property type="entry name" value="Regulator of chromosome condensation 1/beta-lactamase-inhibitor protein II"/>
    <property type="match status" value="1"/>
</dbReference>
<dbReference type="PROSITE" id="PS50012">
    <property type="entry name" value="RCC1_3"/>
    <property type="match status" value="2"/>
</dbReference>
<evidence type="ECO:0000256" key="1">
    <source>
        <dbReference type="ARBA" id="ARBA00022737"/>
    </source>
</evidence>
<sequence>MASSASSVTARAGAPPSPAADGAAAGASPRWSPLDMATPCCSRSDGTAVACGSNSGGQCGLPALAEGLSFTQVAARKFRNVLLRSDGTAAACGWNFRGPCDLPAPAEGLSFTQVATGFYHTVLLQSDGTAVACGSNAQGQCDFPAQAESLSFTQVAAGGDHTVLLQSDGTAVACGSNEKGQCDLPAPAEGLSFTQVAAGNCHTVLLQSDGTAVACGSNEQGQCDLPAPAEGLSYVAHLVPTLLLQAFVDGESLCFTTLGGVERYRFEAALDARLANIHEQLTATHRVDRPGLPLARVDAVLLGRLLSDATAEETVASAFGLDPR</sequence>
<dbReference type="PANTHER" id="PTHR45622">
    <property type="entry name" value="UBIQUITIN-PROTEIN LIGASE E3A-RELATED"/>
    <property type="match status" value="1"/>
</dbReference>
<keyword evidence="1" id="KW-0677">Repeat</keyword>
<evidence type="ECO:0000313" key="4">
    <source>
        <dbReference type="EMBL" id="CAK0884772.1"/>
    </source>
</evidence>
<gene>
    <name evidence="4" type="ORF">PCOR1329_LOCUS66572</name>
</gene>
<feature type="repeat" description="RCC1" evidence="2">
    <location>
        <begin position="169"/>
        <end position="209"/>
    </location>
</feature>
<evidence type="ECO:0000256" key="2">
    <source>
        <dbReference type="PROSITE-ProRule" id="PRU00235"/>
    </source>
</evidence>
<dbReference type="PROSITE" id="PS00626">
    <property type="entry name" value="RCC1_2"/>
    <property type="match status" value="2"/>
</dbReference>
<proteinExistence type="predicted"/>
<feature type="region of interest" description="Disordered" evidence="3">
    <location>
        <begin position="1"/>
        <end position="30"/>
    </location>
</feature>
<dbReference type="SUPFAM" id="SSF50985">
    <property type="entry name" value="RCC1/BLIP-II"/>
    <property type="match status" value="1"/>
</dbReference>
<organism evidence="4 5">
    <name type="scientific">Prorocentrum cordatum</name>
    <dbReference type="NCBI Taxonomy" id="2364126"/>
    <lineage>
        <taxon>Eukaryota</taxon>
        <taxon>Sar</taxon>
        <taxon>Alveolata</taxon>
        <taxon>Dinophyceae</taxon>
        <taxon>Prorocentrales</taxon>
        <taxon>Prorocentraceae</taxon>
        <taxon>Prorocentrum</taxon>
    </lineage>
</organism>
<name>A0ABN9WH74_9DINO</name>
<dbReference type="InterPro" id="IPR009091">
    <property type="entry name" value="RCC1/BLIP-II"/>
</dbReference>
<dbReference type="Proteomes" id="UP001189429">
    <property type="component" value="Unassembled WGS sequence"/>
</dbReference>
<feature type="repeat" description="RCC1" evidence="2">
    <location>
        <begin position="128"/>
        <end position="168"/>
    </location>
</feature>
<accession>A0ABN9WH74</accession>
<dbReference type="InterPro" id="IPR051709">
    <property type="entry name" value="Ub-ligase/GTPase-reg"/>
</dbReference>